<dbReference type="EMBL" id="JANPWZ010001233">
    <property type="protein sequence ID" value="KAJ3567496.1"/>
    <property type="molecule type" value="Genomic_DNA"/>
</dbReference>
<comment type="cofactor">
    <cofactor evidence="1 8">
        <name>heme</name>
        <dbReference type="ChEBI" id="CHEBI:30413"/>
    </cofactor>
</comment>
<evidence type="ECO:0000256" key="2">
    <source>
        <dbReference type="ARBA" id="ARBA00010617"/>
    </source>
</evidence>
<evidence type="ECO:0000313" key="10">
    <source>
        <dbReference type="EMBL" id="KAJ3567496.1"/>
    </source>
</evidence>
<gene>
    <name evidence="10" type="ORF">NPX13_g6746</name>
</gene>
<comment type="caution">
    <text evidence="10">The sequence shown here is derived from an EMBL/GenBank/DDBJ whole genome shotgun (WGS) entry which is preliminary data.</text>
</comment>
<protein>
    <recommendedName>
        <fullName evidence="12">Cytochrome P450</fullName>
    </recommendedName>
</protein>
<keyword evidence="3 8" id="KW-0349">Heme</keyword>
<dbReference type="InterPro" id="IPR036396">
    <property type="entry name" value="Cyt_P450_sf"/>
</dbReference>
<evidence type="ECO:0000256" key="9">
    <source>
        <dbReference type="RuleBase" id="RU000461"/>
    </source>
</evidence>
<dbReference type="GO" id="GO:0005506">
    <property type="term" value="F:iron ion binding"/>
    <property type="evidence" value="ECO:0007669"/>
    <property type="project" value="InterPro"/>
</dbReference>
<feature type="binding site" description="axial binding residue" evidence="8">
    <location>
        <position position="392"/>
    </location>
    <ligand>
        <name>heme</name>
        <dbReference type="ChEBI" id="CHEBI:30413"/>
    </ligand>
    <ligandPart>
        <name>Fe</name>
        <dbReference type="ChEBI" id="CHEBI:18248"/>
    </ligandPart>
</feature>
<evidence type="ECO:0000256" key="4">
    <source>
        <dbReference type="ARBA" id="ARBA00022723"/>
    </source>
</evidence>
<dbReference type="CDD" id="cd11058">
    <property type="entry name" value="CYP60B-like"/>
    <property type="match status" value="1"/>
</dbReference>
<accession>A0A9W8NBM5</accession>
<dbReference type="GO" id="GO:0016705">
    <property type="term" value="F:oxidoreductase activity, acting on paired donors, with incorporation or reduction of molecular oxygen"/>
    <property type="evidence" value="ECO:0007669"/>
    <property type="project" value="InterPro"/>
</dbReference>
<organism evidence="10 11">
    <name type="scientific">Xylaria arbuscula</name>
    <dbReference type="NCBI Taxonomy" id="114810"/>
    <lineage>
        <taxon>Eukaryota</taxon>
        <taxon>Fungi</taxon>
        <taxon>Dikarya</taxon>
        <taxon>Ascomycota</taxon>
        <taxon>Pezizomycotina</taxon>
        <taxon>Sordariomycetes</taxon>
        <taxon>Xylariomycetidae</taxon>
        <taxon>Xylariales</taxon>
        <taxon>Xylariaceae</taxon>
        <taxon>Xylaria</taxon>
    </lineage>
</organism>
<dbReference type="PANTHER" id="PTHR24305">
    <property type="entry name" value="CYTOCHROME P450"/>
    <property type="match status" value="1"/>
</dbReference>
<dbReference type="InterPro" id="IPR050121">
    <property type="entry name" value="Cytochrome_P450_monoxygenase"/>
</dbReference>
<dbReference type="Pfam" id="PF00067">
    <property type="entry name" value="p450"/>
    <property type="match status" value="1"/>
</dbReference>
<dbReference type="PRINTS" id="PR00463">
    <property type="entry name" value="EP450I"/>
</dbReference>
<keyword evidence="11" id="KW-1185">Reference proteome</keyword>
<dbReference type="PRINTS" id="PR00385">
    <property type="entry name" value="P450"/>
</dbReference>
<evidence type="ECO:0000256" key="3">
    <source>
        <dbReference type="ARBA" id="ARBA00022617"/>
    </source>
</evidence>
<evidence type="ECO:0000313" key="11">
    <source>
        <dbReference type="Proteomes" id="UP001148614"/>
    </source>
</evidence>
<dbReference type="GO" id="GO:0020037">
    <property type="term" value="F:heme binding"/>
    <property type="evidence" value="ECO:0007669"/>
    <property type="project" value="InterPro"/>
</dbReference>
<keyword evidence="6 8" id="KW-0408">Iron</keyword>
<dbReference type="InterPro" id="IPR001128">
    <property type="entry name" value="Cyt_P450"/>
</dbReference>
<dbReference type="PANTHER" id="PTHR24305:SF230">
    <property type="entry name" value="P450, PUTATIVE (EUROFUNG)-RELATED"/>
    <property type="match status" value="1"/>
</dbReference>
<keyword evidence="5 9" id="KW-0560">Oxidoreductase</keyword>
<evidence type="ECO:0008006" key="12">
    <source>
        <dbReference type="Google" id="ProtNLM"/>
    </source>
</evidence>
<evidence type="ECO:0000256" key="1">
    <source>
        <dbReference type="ARBA" id="ARBA00001971"/>
    </source>
</evidence>
<evidence type="ECO:0000256" key="6">
    <source>
        <dbReference type="ARBA" id="ARBA00023004"/>
    </source>
</evidence>
<keyword evidence="7 9" id="KW-0503">Monooxygenase</keyword>
<evidence type="ECO:0000256" key="7">
    <source>
        <dbReference type="ARBA" id="ARBA00023033"/>
    </source>
</evidence>
<sequence>MTIIPRALYQFRGCLPFHVADLHRRYGPVVRIAPNELAFCSPQAWRDIYGTKPGQEEFPKYEAFYRVFRHVPVNIGNADYFEHARLRRHLSPGFGARAMRAQEPIIGSYVDLLVSRLREAVQTESLQNMLEWYTWTTFDIIGDLSFGVEGGFGCLRNNNYHPWVVLIKDFMRQNGKIGALASLGLRSLLAWLHKHAAHRIADGQHRRIVQEKVSQRLNSGARPDFLDSLIRNKESLNLDLGRLSTNASSLIVAGSETTATLLCGVTYLLTINTDILHKVQREVRSAFKNSNEITLTSVSNLHYMLACLNETLRYYPPVPTGFPRQTHRSAVIDGKFVPQGTVVSVFQYAINYDEHYWKEPDKFVPERWMGDPRYKGDQFDAMQPFSVGPRNCIGRNLAYAEMRLILAKLLYNFDLTLADESRNWLEGQKAWAVWDKPALGIRLHPLNP</sequence>
<name>A0A9W8NBM5_9PEZI</name>
<dbReference type="Gene3D" id="1.10.630.10">
    <property type="entry name" value="Cytochrome P450"/>
    <property type="match status" value="1"/>
</dbReference>
<comment type="similarity">
    <text evidence="2 9">Belongs to the cytochrome P450 family.</text>
</comment>
<dbReference type="VEuPathDB" id="FungiDB:F4678DRAFT_411549"/>
<keyword evidence="4 8" id="KW-0479">Metal-binding</keyword>
<reference evidence="10" key="1">
    <citation type="submission" date="2022-07" db="EMBL/GenBank/DDBJ databases">
        <title>Genome Sequence of Xylaria arbuscula.</title>
        <authorList>
            <person name="Buettner E."/>
        </authorList>
    </citation>
    <scope>NUCLEOTIDE SEQUENCE</scope>
    <source>
        <strain evidence="10">VT107</strain>
    </source>
</reference>
<evidence type="ECO:0000256" key="8">
    <source>
        <dbReference type="PIRSR" id="PIRSR602401-1"/>
    </source>
</evidence>
<dbReference type="SUPFAM" id="SSF48264">
    <property type="entry name" value="Cytochrome P450"/>
    <property type="match status" value="1"/>
</dbReference>
<dbReference type="GO" id="GO:0004497">
    <property type="term" value="F:monooxygenase activity"/>
    <property type="evidence" value="ECO:0007669"/>
    <property type="project" value="UniProtKB-KW"/>
</dbReference>
<dbReference type="Proteomes" id="UP001148614">
    <property type="component" value="Unassembled WGS sequence"/>
</dbReference>
<dbReference type="InterPro" id="IPR002401">
    <property type="entry name" value="Cyt_P450_E_grp-I"/>
</dbReference>
<evidence type="ECO:0000256" key="5">
    <source>
        <dbReference type="ARBA" id="ARBA00023002"/>
    </source>
</evidence>
<dbReference type="AlphaFoldDB" id="A0A9W8NBM5"/>
<dbReference type="InterPro" id="IPR017972">
    <property type="entry name" value="Cyt_P450_CS"/>
</dbReference>
<proteinExistence type="inferred from homology"/>
<dbReference type="PROSITE" id="PS00086">
    <property type="entry name" value="CYTOCHROME_P450"/>
    <property type="match status" value="1"/>
</dbReference>